<evidence type="ECO:0000313" key="1">
    <source>
        <dbReference type="EMBL" id="KXY26577.1"/>
    </source>
</evidence>
<protein>
    <submittedName>
        <fullName evidence="1">Uncharacterized protein</fullName>
    </submittedName>
</protein>
<accession>A0A9X0SJ79</accession>
<gene>
    <name evidence="1" type="ORF">AT268_06190</name>
</gene>
<sequence>MNIIATFHFVSGIRRATIVNAENIEKASTFINTKFFQGVGHAIFEVEMNESRDGFEGINDKVEKFEVFRDQVMFIDYQVK</sequence>
<reference evidence="1 2" key="1">
    <citation type="submission" date="2015-12" db="EMBL/GenBank/DDBJ databases">
        <title>Bacillus cereus Group isolate.</title>
        <authorList>
            <person name="Kovac J."/>
        </authorList>
    </citation>
    <scope>NUCLEOTIDE SEQUENCE [LARGE SCALE GENOMIC DNA]</scope>
    <source>
        <strain evidence="1 2">FSL K6-0073</strain>
    </source>
</reference>
<dbReference type="EMBL" id="LOMO01000280">
    <property type="protein sequence ID" value="KXY26577.1"/>
    <property type="molecule type" value="Genomic_DNA"/>
</dbReference>
<dbReference type="AlphaFoldDB" id="A0A9X0SJ79"/>
<proteinExistence type="predicted"/>
<comment type="caution">
    <text evidence="1">The sequence shown here is derived from an EMBL/GenBank/DDBJ whole genome shotgun (WGS) entry which is preliminary data.</text>
</comment>
<name>A0A9X0SJ79_BACCE</name>
<evidence type="ECO:0000313" key="2">
    <source>
        <dbReference type="Proteomes" id="UP000075476"/>
    </source>
</evidence>
<organism evidence="1 2">
    <name type="scientific">Bacillus cereus</name>
    <dbReference type="NCBI Taxonomy" id="1396"/>
    <lineage>
        <taxon>Bacteria</taxon>
        <taxon>Bacillati</taxon>
        <taxon>Bacillota</taxon>
        <taxon>Bacilli</taxon>
        <taxon>Bacillales</taxon>
        <taxon>Bacillaceae</taxon>
        <taxon>Bacillus</taxon>
        <taxon>Bacillus cereus group</taxon>
    </lineage>
</organism>
<dbReference type="Proteomes" id="UP000075476">
    <property type="component" value="Unassembled WGS sequence"/>
</dbReference>
<dbReference type="RefSeq" id="WP_061664815.1">
    <property type="nucleotide sequence ID" value="NZ_LOMO01000280.1"/>
</dbReference>